<keyword evidence="2" id="KW-0645">Protease</keyword>
<keyword evidence="6" id="KW-0862">Zinc</keyword>
<dbReference type="Pfam" id="PF07504">
    <property type="entry name" value="FTP"/>
    <property type="match status" value="1"/>
</dbReference>
<evidence type="ECO:0000313" key="12">
    <source>
        <dbReference type="Proteomes" id="UP000249248"/>
    </source>
</evidence>
<evidence type="ECO:0000256" key="3">
    <source>
        <dbReference type="ARBA" id="ARBA00022723"/>
    </source>
</evidence>
<dbReference type="GO" id="GO:0006508">
    <property type="term" value="P:proteolysis"/>
    <property type="evidence" value="ECO:0007669"/>
    <property type="project" value="UniProtKB-KW"/>
</dbReference>
<dbReference type="Pfam" id="PF01447">
    <property type="entry name" value="Peptidase_M4"/>
    <property type="match status" value="1"/>
</dbReference>
<dbReference type="InterPro" id="IPR027268">
    <property type="entry name" value="Peptidase_M4/M1_CTD_sf"/>
</dbReference>
<dbReference type="PROSITE" id="PS50093">
    <property type="entry name" value="PKD"/>
    <property type="match status" value="1"/>
</dbReference>
<dbReference type="RefSeq" id="WP_111064713.1">
    <property type="nucleotide sequence ID" value="NZ_JBHUCU010000005.1"/>
</dbReference>
<dbReference type="InterPro" id="IPR050728">
    <property type="entry name" value="Zinc_Metalloprotease_M4"/>
</dbReference>
<comment type="caution">
    <text evidence="11">The sequence shown here is derived from an EMBL/GenBank/DDBJ whole genome shotgun (WGS) entry which is preliminary data.</text>
</comment>
<dbReference type="InterPro" id="IPR023612">
    <property type="entry name" value="Peptidase_M4"/>
</dbReference>
<sequence length="1416" mass="155370">MKLLCFIFCIVLAAFPVLSQKNTDYKFSEKVDHGVNKTSSIVLKEFREANKLSKFDSLVLVKSKKDKQGVLHHTFRQYNNGVGVESAFISFHSMYSRLISYNGNIKQEIPVFDTKNLLSEKEIIVKTLDYIGAERYAFEDTSYTRIINTVTKGKVTSLFPEVKLIILQHENAYKLVFKLQVHSLIPQGRHIIYMDAYDGTVIKEIEMTQHITGTCSTMHHGTQDIEFDQQTPGLYKLTNNLFGIQTFLLPLGASDYSNASVPTSTTTDWSSLTGNDRAALDVHWATKIVFDFFNSHSIYSYDDNGATISSYVNYGYNASSQNNAFWNGFLLTYGSGGGGNFPGPVATLDVVAHEFTHALTELFGGGLVYQDESGAINESLSDIWSSLIEKSVNNSSSFNNLSLNEWIVSDLNGNGIRDLSNPGTYNDPDTYHGNNWVFSAIDHGGVHSNSGVGNFWYYLLANGGSGVNDNGFSYSVNSIPVSTLIPILINTYDYLNPNSTYLDLRYATIQASLAVTSSCAITQEIMNAWNAVGVGDTSDVCMFSYVPLEIVNLRSQFCIGDTQTFYNQYVNVPAFNYTWTLDNDTVSMPITMNTEGISTLKLIATDTLTGTSKEREIQLYITDCQPIIDHAGVWYFGHKSGFDFSSGIAEPISYPYSNTYPPTGYSKNGNLEYYISATSTTNNINDYKLRLIDKNHVIIDSLTDLNAIGPLQTGCSAANPDTSLGQHYVNLFINGSGTYSGLHRVIIDVYTPGNPQLVSITPVAPPSSNFNLDFDSNSGAISTFGTTTIIASCDPNVYWVLLNSRNECSTCSQLYNFGLSVYKLDYNSSPLGSLSYNSFKETYIYDGTINVAPNGQYFAAGDTIYKFDRAAGTITSLAGIPHPTAAFSVSNLRQGAFSPNSRFFYTARYANVFQYDVLDPDFEGSKTLVGNAPILAPLTNSSQYILNKRDMALGPDGKIYIGFIGGSNGTQSNGYTTYDCKIGVINNPNFKETNDNLAYNAYGYNLINGASASNPFFNFPGFMEVNNFNDEPLEFITTQNNCYEVNLLAPPCRLFYSWNFGDGNTQILSSLNNINHTYADTGTYIISLTSNINGLDTTVFDTIRVGFLDVVDIVAPDTLCTESFFVAYAPVGYASYHWSILQGPVVIADTAASSTGFTMFGFSPNLTIQLVVTDENGCSKTVTKTVCVVDGYTPPVPDNFIIDTAHACLPFMPQIPTATDKCGNTLVGTTTTPLPIITPGLTNITWQYVDSDGNTSSQIQLAVYYEIDSGITFNGSVLTAFQSNYVSYQWINCDTGDSIQGATNQIFVPQNNGNFAVILTSGNCIVQSSCIEVTGLSIGNSFGVNKVNIYPNPAKNILTIDSSQPIHFKIYDVNGKLLLSGKNKSVFVGDFERATYIIAIYNSLGELLHSESLIKL</sequence>
<dbReference type="SUPFAM" id="SSF63829">
    <property type="entry name" value="Calcium-dependent phosphotriesterase"/>
    <property type="match status" value="1"/>
</dbReference>
<dbReference type="Gene3D" id="3.10.170.10">
    <property type="match status" value="1"/>
</dbReference>
<feature type="chain" id="PRO_5016119906" description="PKD domain-containing protein" evidence="9">
    <location>
        <begin position="20"/>
        <end position="1416"/>
    </location>
</feature>
<organism evidence="11 12">
    <name type="scientific">Putridiphycobacter roseus</name>
    <dbReference type="NCBI Taxonomy" id="2219161"/>
    <lineage>
        <taxon>Bacteria</taxon>
        <taxon>Pseudomonadati</taxon>
        <taxon>Bacteroidota</taxon>
        <taxon>Flavobacteriia</taxon>
        <taxon>Flavobacteriales</taxon>
        <taxon>Crocinitomicaceae</taxon>
        <taxon>Putridiphycobacter</taxon>
    </lineage>
</organism>
<keyword evidence="5" id="KW-0378">Hydrolase</keyword>
<keyword evidence="12" id="KW-1185">Reference proteome</keyword>
<dbReference type="EMBL" id="QKSB01000023">
    <property type="protein sequence ID" value="PZE15635.1"/>
    <property type="molecule type" value="Genomic_DNA"/>
</dbReference>
<dbReference type="InterPro" id="IPR001570">
    <property type="entry name" value="Peptidase_M4_C_domain"/>
</dbReference>
<dbReference type="PANTHER" id="PTHR33794:SF1">
    <property type="entry name" value="BACILLOLYSIN"/>
    <property type="match status" value="1"/>
</dbReference>
<keyword evidence="4 9" id="KW-0732">Signal</keyword>
<dbReference type="InterPro" id="IPR011096">
    <property type="entry name" value="FTP_domain"/>
</dbReference>
<dbReference type="Proteomes" id="UP000249248">
    <property type="component" value="Unassembled WGS sequence"/>
</dbReference>
<evidence type="ECO:0000256" key="8">
    <source>
        <dbReference type="PIRSR" id="PIRSR623612-1"/>
    </source>
</evidence>
<dbReference type="InterPro" id="IPR000601">
    <property type="entry name" value="PKD_dom"/>
</dbReference>
<evidence type="ECO:0000256" key="2">
    <source>
        <dbReference type="ARBA" id="ARBA00022670"/>
    </source>
</evidence>
<evidence type="ECO:0000256" key="5">
    <source>
        <dbReference type="ARBA" id="ARBA00022801"/>
    </source>
</evidence>
<dbReference type="InterPro" id="IPR026444">
    <property type="entry name" value="Secre_tail"/>
</dbReference>
<proteinExistence type="inferred from homology"/>
<gene>
    <name evidence="11" type="ORF">DNU06_17020</name>
</gene>
<keyword evidence="3" id="KW-0479">Metal-binding</keyword>
<feature type="domain" description="PKD" evidence="10">
    <location>
        <begin position="1051"/>
        <end position="1091"/>
    </location>
</feature>
<dbReference type="GO" id="GO:0046872">
    <property type="term" value="F:metal ion binding"/>
    <property type="evidence" value="ECO:0007669"/>
    <property type="project" value="UniProtKB-KW"/>
</dbReference>
<dbReference type="Pfam" id="PF02868">
    <property type="entry name" value="Peptidase_M4_C"/>
    <property type="match status" value="1"/>
</dbReference>
<dbReference type="CDD" id="cd09597">
    <property type="entry name" value="M4_TLP"/>
    <property type="match status" value="1"/>
</dbReference>
<evidence type="ECO:0000256" key="9">
    <source>
        <dbReference type="SAM" id="SignalP"/>
    </source>
</evidence>
<evidence type="ECO:0000256" key="1">
    <source>
        <dbReference type="ARBA" id="ARBA00009388"/>
    </source>
</evidence>
<evidence type="ECO:0000259" key="10">
    <source>
        <dbReference type="PROSITE" id="PS50093"/>
    </source>
</evidence>
<dbReference type="PRINTS" id="PR00730">
    <property type="entry name" value="THERMOLYSIN"/>
</dbReference>
<dbReference type="Gene3D" id="2.60.40.10">
    <property type="entry name" value="Immunoglobulins"/>
    <property type="match status" value="2"/>
</dbReference>
<dbReference type="Gene3D" id="3.10.450.490">
    <property type="match status" value="1"/>
</dbReference>
<dbReference type="GO" id="GO:0004222">
    <property type="term" value="F:metalloendopeptidase activity"/>
    <property type="evidence" value="ECO:0007669"/>
    <property type="project" value="InterPro"/>
</dbReference>
<evidence type="ECO:0000256" key="6">
    <source>
        <dbReference type="ARBA" id="ARBA00022833"/>
    </source>
</evidence>
<evidence type="ECO:0000256" key="7">
    <source>
        <dbReference type="ARBA" id="ARBA00023049"/>
    </source>
</evidence>
<dbReference type="PANTHER" id="PTHR33794">
    <property type="entry name" value="BACILLOLYSIN"/>
    <property type="match status" value="1"/>
</dbReference>
<reference evidence="11 12" key="1">
    <citation type="submission" date="2018-06" db="EMBL/GenBank/DDBJ databases">
        <title>The draft genome sequence of Crocinitomix sp. SM1701.</title>
        <authorList>
            <person name="Zhang X."/>
        </authorList>
    </citation>
    <scope>NUCLEOTIDE SEQUENCE [LARGE SCALE GENOMIC DNA]</scope>
    <source>
        <strain evidence="11 12">SM1701</strain>
    </source>
</reference>
<dbReference type="Gene3D" id="1.10.390.10">
    <property type="entry name" value="Neutral Protease Domain 2"/>
    <property type="match status" value="1"/>
</dbReference>
<dbReference type="InterPro" id="IPR013783">
    <property type="entry name" value="Ig-like_fold"/>
</dbReference>
<name>A0A2W1N8Q8_9FLAO</name>
<protein>
    <recommendedName>
        <fullName evidence="10">PKD domain-containing protein</fullName>
    </recommendedName>
</protein>
<feature type="active site" description="Proton donor" evidence="8">
    <location>
        <position position="447"/>
    </location>
</feature>
<dbReference type="OrthoDB" id="291295at2"/>
<dbReference type="Pfam" id="PF18962">
    <property type="entry name" value="Por_Secre_tail"/>
    <property type="match status" value="1"/>
</dbReference>
<dbReference type="SUPFAM" id="SSF49299">
    <property type="entry name" value="PKD domain"/>
    <property type="match status" value="1"/>
</dbReference>
<evidence type="ECO:0000313" key="11">
    <source>
        <dbReference type="EMBL" id="PZE15635.1"/>
    </source>
</evidence>
<dbReference type="InterPro" id="IPR013856">
    <property type="entry name" value="Peptidase_M4_domain"/>
</dbReference>
<accession>A0A2W1N8Q8</accession>
<dbReference type="InterPro" id="IPR035986">
    <property type="entry name" value="PKD_dom_sf"/>
</dbReference>
<dbReference type="Pfam" id="PF18911">
    <property type="entry name" value="PKD_4"/>
    <property type="match status" value="1"/>
</dbReference>
<dbReference type="CDD" id="cd00146">
    <property type="entry name" value="PKD"/>
    <property type="match status" value="1"/>
</dbReference>
<feature type="active site" evidence="8">
    <location>
        <position position="354"/>
    </location>
</feature>
<keyword evidence="7" id="KW-0482">Metalloprotease</keyword>
<dbReference type="SUPFAM" id="SSF55486">
    <property type="entry name" value="Metalloproteases ('zincins'), catalytic domain"/>
    <property type="match status" value="1"/>
</dbReference>
<feature type="signal peptide" evidence="9">
    <location>
        <begin position="1"/>
        <end position="19"/>
    </location>
</feature>
<comment type="similarity">
    <text evidence="1">Belongs to the peptidase M4 family.</text>
</comment>
<evidence type="ECO:0000256" key="4">
    <source>
        <dbReference type="ARBA" id="ARBA00022729"/>
    </source>
</evidence>